<proteinExistence type="predicted"/>
<reference evidence="2" key="2">
    <citation type="submission" date="2022-01" db="EMBL/GenBank/DDBJ databases">
        <authorList>
            <person name="Yamashiro T."/>
            <person name="Shiraishi A."/>
            <person name="Satake H."/>
            <person name="Nakayama K."/>
        </authorList>
    </citation>
    <scope>NUCLEOTIDE SEQUENCE</scope>
</reference>
<evidence type="ECO:0000313" key="2">
    <source>
        <dbReference type="EMBL" id="GJS72362.1"/>
    </source>
</evidence>
<dbReference type="EMBL" id="BQNB010010074">
    <property type="protein sequence ID" value="GJS72362.1"/>
    <property type="molecule type" value="Genomic_DNA"/>
</dbReference>
<keyword evidence="1" id="KW-0732">Signal</keyword>
<dbReference type="Proteomes" id="UP001151760">
    <property type="component" value="Unassembled WGS sequence"/>
</dbReference>
<keyword evidence="3" id="KW-1185">Reference proteome</keyword>
<protein>
    <submittedName>
        <fullName evidence="2">Uncharacterized protein</fullName>
    </submittedName>
</protein>
<name>A0ABQ4Y4U1_9ASTR</name>
<sequence length="131" mass="15099">MKKAKWLFKHEGLRHAIAMLAMLLDIVLGCQRPNTKGQGGLLDNQNSAELNVGVDQMIEERSWNTIEVKVPGTLRIGPEFSWDTVKEIYSNRNSPRAFHNRDFSSYHYKVLSFEDRTLIITGGRQKHYPQL</sequence>
<feature type="chain" id="PRO_5046738294" evidence="1">
    <location>
        <begin position="30"/>
        <end position="131"/>
    </location>
</feature>
<organism evidence="2 3">
    <name type="scientific">Tanacetum coccineum</name>
    <dbReference type="NCBI Taxonomy" id="301880"/>
    <lineage>
        <taxon>Eukaryota</taxon>
        <taxon>Viridiplantae</taxon>
        <taxon>Streptophyta</taxon>
        <taxon>Embryophyta</taxon>
        <taxon>Tracheophyta</taxon>
        <taxon>Spermatophyta</taxon>
        <taxon>Magnoliopsida</taxon>
        <taxon>eudicotyledons</taxon>
        <taxon>Gunneridae</taxon>
        <taxon>Pentapetalae</taxon>
        <taxon>asterids</taxon>
        <taxon>campanulids</taxon>
        <taxon>Asterales</taxon>
        <taxon>Asteraceae</taxon>
        <taxon>Asteroideae</taxon>
        <taxon>Anthemideae</taxon>
        <taxon>Anthemidinae</taxon>
        <taxon>Tanacetum</taxon>
    </lineage>
</organism>
<accession>A0ABQ4Y4U1</accession>
<gene>
    <name evidence="2" type="ORF">Tco_0705203</name>
</gene>
<evidence type="ECO:0000313" key="3">
    <source>
        <dbReference type="Proteomes" id="UP001151760"/>
    </source>
</evidence>
<feature type="signal peptide" evidence="1">
    <location>
        <begin position="1"/>
        <end position="29"/>
    </location>
</feature>
<comment type="caution">
    <text evidence="2">The sequence shown here is derived from an EMBL/GenBank/DDBJ whole genome shotgun (WGS) entry which is preliminary data.</text>
</comment>
<evidence type="ECO:0000256" key="1">
    <source>
        <dbReference type="SAM" id="SignalP"/>
    </source>
</evidence>
<reference evidence="2" key="1">
    <citation type="journal article" date="2022" name="Int. J. Mol. Sci.">
        <title>Draft Genome of Tanacetum Coccineum: Genomic Comparison of Closely Related Tanacetum-Family Plants.</title>
        <authorList>
            <person name="Yamashiro T."/>
            <person name="Shiraishi A."/>
            <person name="Nakayama K."/>
            <person name="Satake H."/>
        </authorList>
    </citation>
    <scope>NUCLEOTIDE SEQUENCE</scope>
</reference>